<gene>
    <name evidence="1" type="ORF">H5410_045504</name>
</gene>
<name>A0A9J5XCW6_SOLCO</name>
<dbReference type="EMBL" id="JACXVP010000009">
    <property type="protein sequence ID" value="KAG5585070.1"/>
    <property type="molecule type" value="Genomic_DNA"/>
</dbReference>
<sequence>MSYTTVSPNLHDPNASVHDEECSAFVVTTASDTSIYRNANLQPEVTIQVLNESSHNIKFGEIRSIASQVTLLGTFEAPEVVRRNEHLEREVSTRYVNVNSLANGSLIWKTDLDSFEDWYLADFFMEHVGNEDSFLNILINLMHSVKILPNTENGKSTWEFKGQHIMSQFLLVPAVNLFIVTIPMIAVDLCVWDPGIGFDFTVLTSYTVYNVKELLLLGLEWKEVVLRSGYKVKFQVEPPSTSYTLYGVLEMILWAARHRLHHGLDTALVFVILLNKCMAAGQGIPELHLIMSKSFTVNQRERDCNWLISVSMQRFGGRLASNTIHRYFKVNISIDRKGIDT</sequence>
<keyword evidence="2" id="KW-1185">Reference proteome</keyword>
<protein>
    <submittedName>
        <fullName evidence="1">Uncharacterized protein</fullName>
    </submittedName>
</protein>
<evidence type="ECO:0000313" key="1">
    <source>
        <dbReference type="EMBL" id="KAG5585070.1"/>
    </source>
</evidence>
<reference evidence="1 2" key="1">
    <citation type="submission" date="2020-09" db="EMBL/GenBank/DDBJ databases">
        <title>De no assembly of potato wild relative species, Solanum commersonii.</title>
        <authorList>
            <person name="Cho K."/>
        </authorList>
    </citation>
    <scope>NUCLEOTIDE SEQUENCE [LARGE SCALE GENOMIC DNA]</scope>
    <source>
        <strain evidence="1">LZ3.2</strain>
        <tissue evidence="1">Leaf</tissue>
    </source>
</reference>
<organism evidence="1 2">
    <name type="scientific">Solanum commersonii</name>
    <name type="common">Commerson's wild potato</name>
    <name type="synonym">Commerson's nightshade</name>
    <dbReference type="NCBI Taxonomy" id="4109"/>
    <lineage>
        <taxon>Eukaryota</taxon>
        <taxon>Viridiplantae</taxon>
        <taxon>Streptophyta</taxon>
        <taxon>Embryophyta</taxon>
        <taxon>Tracheophyta</taxon>
        <taxon>Spermatophyta</taxon>
        <taxon>Magnoliopsida</taxon>
        <taxon>eudicotyledons</taxon>
        <taxon>Gunneridae</taxon>
        <taxon>Pentapetalae</taxon>
        <taxon>asterids</taxon>
        <taxon>lamiids</taxon>
        <taxon>Solanales</taxon>
        <taxon>Solanaceae</taxon>
        <taxon>Solanoideae</taxon>
        <taxon>Solaneae</taxon>
        <taxon>Solanum</taxon>
    </lineage>
</organism>
<dbReference type="Proteomes" id="UP000824120">
    <property type="component" value="Chromosome 9"/>
</dbReference>
<comment type="caution">
    <text evidence="1">The sequence shown here is derived from an EMBL/GenBank/DDBJ whole genome shotgun (WGS) entry which is preliminary data.</text>
</comment>
<evidence type="ECO:0000313" key="2">
    <source>
        <dbReference type="Proteomes" id="UP000824120"/>
    </source>
</evidence>
<proteinExistence type="predicted"/>
<accession>A0A9J5XCW6</accession>
<dbReference type="AlphaFoldDB" id="A0A9J5XCW6"/>
<dbReference type="OrthoDB" id="10396551at2759"/>